<evidence type="ECO:0008006" key="4">
    <source>
        <dbReference type="Google" id="ProtNLM"/>
    </source>
</evidence>
<keyword evidence="3" id="KW-1185">Reference proteome</keyword>
<accession>A0A3R7LVY5</accession>
<protein>
    <recommendedName>
        <fullName evidence="4">Reverse transcriptase domain-containing protein</fullName>
    </recommendedName>
</protein>
<feature type="region of interest" description="Disordered" evidence="1">
    <location>
        <begin position="363"/>
        <end position="416"/>
    </location>
</feature>
<feature type="compositionally biased region" description="Basic and acidic residues" evidence="1">
    <location>
        <begin position="365"/>
        <end position="386"/>
    </location>
</feature>
<reference evidence="2 3" key="1">
    <citation type="submission" date="2018-04" db="EMBL/GenBank/DDBJ databases">
        <authorList>
            <person name="Zhang X."/>
            <person name="Yuan J."/>
            <person name="Li F."/>
            <person name="Xiang J."/>
        </authorList>
    </citation>
    <scope>NUCLEOTIDE SEQUENCE [LARGE SCALE GENOMIC DNA]</scope>
    <source>
        <tissue evidence="2">Muscle</tissue>
    </source>
</reference>
<organism evidence="2 3">
    <name type="scientific">Penaeus vannamei</name>
    <name type="common">Whiteleg shrimp</name>
    <name type="synonym">Litopenaeus vannamei</name>
    <dbReference type="NCBI Taxonomy" id="6689"/>
    <lineage>
        <taxon>Eukaryota</taxon>
        <taxon>Metazoa</taxon>
        <taxon>Ecdysozoa</taxon>
        <taxon>Arthropoda</taxon>
        <taxon>Crustacea</taxon>
        <taxon>Multicrustacea</taxon>
        <taxon>Malacostraca</taxon>
        <taxon>Eumalacostraca</taxon>
        <taxon>Eucarida</taxon>
        <taxon>Decapoda</taxon>
        <taxon>Dendrobranchiata</taxon>
        <taxon>Penaeoidea</taxon>
        <taxon>Penaeidae</taxon>
        <taxon>Penaeus</taxon>
    </lineage>
</organism>
<evidence type="ECO:0000313" key="3">
    <source>
        <dbReference type="Proteomes" id="UP000283509"/>
    </source>
</evidence>
<dbReference type="EMBL" id="QCYY01003014">
    <property type="protein sequence ID" value="ROT65943.1"/>
    <property type="molecule type" value="Genomic_DNA"/>
</dbReference>
<gene>
    <name evidence="2" type="ORF">C7M84_016070</name>
</gene>
<reference evidence="2 3" key="2">
    <citation type="submission" date="2019-01" db="EMBL/GenBank/DDBJ databases">
        <title>The decoding of complex shrimp genome reveals the adaptation for benthos swimmer, frequently molting mechanism and breeding impact on genome.</title>
        <authorList>
            <person name="Sun Y."/>
            <person name="Gao Y."/>
            <person name="Yu Y."/>
        </authorList>
    </citation>
    <scope>NUCLEOTIDE SEQUENCE [LARGE SCALE GENOMIC DNA]</scope>
    <source>
        <tissue evidence="2">Muscle</tissue>
    </source>
</reference>
<sequence length="483" mass="53317">MSSMPTVLPDHQAWPVAFPHLVKKPGWRPFGIGEVLRRIIGKAAMEMMEVTKDDTRAAVGSLQVCAGPRAGCEAAVHAMREVFGEPGCDAVSNALNSINRKAAHHNLRIKCPSFAMYIDNLYTQPAKQFISGRQIGRCEIIESAEGTTQGDPVAMAVYAMGRLELQNHTSLKKTQDKQLAYADDLPGAETRNLKEMEGETQQTLEVLIEISAQKGRLLGIPNPYKLAVEEYKNSLKHTAGGCQKKTPSGTGSGSIELAHSPPYKNQGIRLKQEFTDALALRYGWPSDGLPQQRSCGFPCDSNLAMNSKTGGFVVIRHGEDRDLTAQLLREEEASNRDVSAKGFWARGQRTLFDVRISNPMASSNKGRELRAAHVRHENEKERENGERIQQVDQESFTPPPSYSQPQGEGGGMAPDDNKHFYAILAQQLAVKKTPADEQCHRVVEMPPLIFPAEVRTPVSSRDEVVSHHLPGVRDTDFQETVEM</sequence>
<dbReference type="Proteomes" id="UP000283509">
    <property type="component" value="Unassembled WGS sequence"/>
</dbReference>
<comment type="caution">
    <text evidence="2">The sequence shown here is derived from an EMBL/GenBank/DDBJ whole genome shotgun (WGS) entry which is preliminary data.</text>
</comment>
<evidence type="ECO:0000313" key="2">
    <source>
        <dbReference type="EMBL" id="ROT65943.1"/>
    </source>
</evidence>
<name>A0A3R7LVY5_PENVA</name>
<proteinExistence type="predicted"/>
<dbReference type="AlphaFoldDB" id="A0A3R7LVY5"/>
<evidence type="ECO:0000256" key="1">
    <source>
        <dbReference type="SAM" id="MobiDB-lite"/>
    </source>
</evidence>